<sequence length="47" mass="5117">MGVYQAQGLLVAVKAFLLLNFRAHFQEDGPGQRHSEQQQPPQAPVGG</sequence>
<evidence type="ECO:0000313" key="2">
    <source>
        <dbReference type="EMBL" id="MFC7670823.1"/>
    </source>
</evidence>
<dbReference type="Proteomes" id="UP001596513">
    <property type="component" value="Unassembled WGS sequence"/>
</dbReference>
<dbReference type="RefSeq" id="WP_380206570.1">
    <property type="nucleotide sequence ID" value="NZ_JBHTEK010000004.1"/>
</dbReference>
<reference evidence="3" key="1">
    <citation type="journal article" date="2019" name="Int. J. Syst. Evol. Microbiol.">
        <title>The Global Catalogue of Microorganisms (GCM) 10K type strain sequencing project: providing services to taxonomists for standard genome sequencing and annotation.</title>
        <authorList>
            <consortium name="The Broad Institute Genomics Platform"/>
            <consortium name="The Broad Institute Genome Sequencing Center for Infectious Disease"/>
            <person name="Wu L."/>
            <person name="Ma J."/>
        </authorList>
    </citation>
    <scope>NUCLEOTIDE SEQUENCE [LARGE SCALE GENOMIC DNA]</scope>
    <source>
        <strain evidence="3">JCM 19635</strain>
    </source>
</reference>
<accession>A0ABW2UBA4</accession>
<evidence type="ECO:0000256" key="1">
    <source>
        <dbReference type="SAM" id="MobiDB-lite"/>
    </source>
</evidence>
<protein>
    <submittedName>
        <fullName evidence="2">Uncharacterized protein</fullName>
    </submittedName>
</protein>
<comment type="caution">
    <text evidence="2">The sequence shown here is derived from an EMBL/GenBank/DDBJ whole genome shotgun (WGS) entry which is preliminary data.</text>
</comment>
<feature type="region of interest" description="Disordered" evidence="1">
    <location>
        <begin position="27"/>
        <end position="47"/>
    </location>
</feature>
<feature type="compositionally biased region" description="Basic and acidic residues" evidence="1">
    <location>
        <begin position="27"/>
        <end position="36"/>
    </location>
</feature>
<gene>
    <name evidence="2" type="ORF">ACFQT0_28115</name>
</gene>
<organism evidence="2 3">
    <name type="scientific">Hymenobacter humi</name>
    <dbReference type="NCBI Taxonomy" id="1411620"/>
    <lineage>
        <taxon>Bacteria</taxon>
        <taxon>Pseudomonadati</taxon>
        <taxon>Bacteroidota</taxon>
        <taxon>Cytophagia</taxon>
        <taxon>Cytophagales</taxon>
        <taxon>Hymenobacteraceae</taxon>
        <taxon>Hymenobacter</taxon>
    </lineage>
</organism>
<name>A0ABW2UBA4_9BACT</name>
<keyword evidence="3" id="KW-1185">Reference proteome</keyword>
<dbReference type="EMBL" id="JBHTEK010000004">
    <property type="protein sequence ID" value="MFC7670823.1"/>
    <property type="molecule type" value="Genomic_DNA"/>
</dbReference>
<proteinExistence type="predicted"/>
<evidence type="ECO:0000313" key="3">
    <source>
        <dbReference type="Proteomes" id="UP001596513"/>
    </source>
</evidence>